<dbReference type="EMBL" id="NRRY01000046">
    <property type="protein sequence ID" value="MBK1620691.1"/>
    <property type="molecule type" value="Genomic_DNA"/>
</dbReference>
<sequence>MSAGVASTWRLFRYHHADGTAKDWAYRRLADGDLEICWGRTGQVRQQRQYAARDGTLVLRRAAEKQGKGYVALGEAELKEGALVLIHPSAPATGPIPAAAAPRSSRTASRLVPGALDLSQIAAGEDDFWF</sequence>
<name>A0A9X0WC26_9GAMM</name>
<accession>A0A9X0WC26</accession>
<protein>
    <submittedName>
        <fullName evidence="1">Uncharacterized protein</fullName>
    </submittedName>
</protein>
<gene>
    <name evidence="1" type="ORF">CKO42_20105</name>
</gene>
<proteinExistence type="predicted"/>
<dbReference type="Proteomes" id="UP001138768">
    <property type="component" value="Unassembled WGS sequence"/>
</dbReference>
<dbReference type="RefSeq" id="WP_200247958.1">
    <property type="nucleotide sequence ID" value="NZ_NRRY01000046.1"/>
</dbReference>
<dbReference type="AlphaFoldDB" id="A0A9X0WC26"/>
<reference evidence="1 2" key="1">
    <citation type="journal article" date="2020" name="Microorganisms">
        <title>Osmotic Adaptation and Compatible Solute Biosynthesis of Phototrophic Bacteria as Revealed from Genome Analyses.</title>
        <authorList>
            <person name="Imhoff J.F."/>
            <person name="Rahn T."/>
            <person name="Kunzel S."/>
            <person name="Keller A."/>
            <person name="Neulinger S.C."/>
        </authorList>
    </citation>
    <scope>NUCLEOTIDE SEQUENCE [LARGE SCALE GENOMIC DNA]</scope>
    <source>
        <strain evidence="1 2">DSM 25653</strain>
    </source>
</reference>
<keyword evidence="2" id="KW-1185">Reference proteome</keyword>
<evidence type="ECO:0000313" key="1">
    <source>
        <dbReference type="EMBL" id="MBK1620691.1"/>
    </source>
</evidence>
<comment type="caution">
    <text evidence="1">The sequence shown here is derived from an EMBL/GenBank/DDBJ whole genome shotgun (WGS) entry which is preliminary data.</text>
</comment>
<organism evidence="1 2">
    <name type="scientific">Lamprobacter modestohalophilus</name>
    <dbReference type="NCBI Taxonomy" id="1064514"/>
    <lineage>
        <taxon>Bacteria</taxon>
        <taxon>Pseudomonadati</taxon>
        <taxon>Pseudomonadota</taxon>
        <taxon>Gammaproteobacteria</taxon>
        <taxon>Chromatiales</taxon>
        <taxon>Chromatiaceae</taxon>
        <taxon>Lamprobacter</taxon>
    </lineage>
</organism>
<evidence type="ECO:0000313" key="2">
    <source>
        <dbReference type="Proteomes" id="UP001138768"/>
    </source>
</evidence>